<keyword evidence="3" id="KW-0804">Transcription</keyword>
<dbReference type="InterPro" id="IPR001387">
    <property type="entry name" value="Cro/C1-type_HTH"/>
</dbReference>
<dbReference type="EMBL" id="CP006704">
    <property type="protein sequence ID" value="AIJ45920.1"/>
    <property type="molecule type" value="Genomic_DNA"/>
</dbReference>
<gene>
    <name evidence="5" type="ORF">O987_08925</name>
</gene>
<feature type="domain" description="HTH cro/C1-type" evidence="4">
    <location>
        <begin position="25"/>
        <end position="79"/>
    </location>
</feature>
<sequence>MDKKASQPGPEPQRLPVLVAFGKVVRHLRREQGFSQETFAQYCGLDRSYLGGVERGERNITLANMERIICALHLKPSEFFAALDEDFANLAQQGHVIQLRAFAPRARALRTQGKQSS</sequence>
<dbReference type="RefSeq" id="WP_080731485.1">
    <property type="nucleotide sequence ID" value="NZ_CP006704.1"/>
</dbReference>
<protein>
    <recommendedName>
        <fullName evidence="4">HTH cro/C1-type domain-containing protein</fullName>
    </recommendedName>
</protein>
<keyword evidence="1" id="KW-0805">Transcription regulation</keyword>
<dbReference type="Gene3D" id="1.10.260.40">
    <property type="entry name" value="lambda repressor-like DNA-binding domains"/>
    <property type="match status" value="1"/>
</dbReference>
<dbReference type="HOGENOM" id="CLU_066192_29_0_4"/>
<dbReference type="InterPro" id="IPR050807">
    <property type="entry name" value="TransReg_Diox_bact_type"/>
</dbReference>
<dbReference type="InterPro" id="IPR010982">
    <property type="entry name" value="Lambda_DNA-bd_dom_sf"/>
</dbReference>
<keyword evidence="2" id="KW-0238">DNA-binding</keyword>
<evidence type="ECO:0000256" key="1">
    <source>
        <dbReference type="ARBA" id="ARBA00023015"/>
    </source>
</evidence>
<organism evidence="5 6">
    <name type="scientific">Comamonas testosteroni TK102</name>
    <dbReference type="NCBI Taxonomy" id="1392005"/>
    <lineage>
        <taxon>Bacteria</taxon>
        <taxon>Pseudomonadati</taxon>
        <taxon>Pseudomonadota</taxon>
        <taxon>Betaproteobacteria</taxon>
        <taxon>Burkholderiales</taxon>
        <taxon>Comamonadaceae</taxon>
        <taxon>Comamonas</taxon>
    </lineage>
</organism>
<dbReference type="Pfam" id="PF01381">
    <property type="entry name" value="HTH_3"/>
    <property type="match status" value="1"/>
</dbReference>
<dbReference type="SUPFAM" id="SSF47413">
    <property type="entry name" value="lambda repressor-like DNA-binding domains"/>
    <property type="match status" value="1"/>
</dbReference>
<dbReference type="CDD" id="cd00093">
    <property type="entry name" value="HTH_XRE"/>
    <property type="match status" value="1"/>
</dbReference>
<evidence type="ECO:0000259" key="4">
    <source>
        <dbReference type="PROSITE" id="PS50943"/>
    </source>
</evidence>
<dbReference type="PANTHER" id="PTHR46797:SF23">
    <property type="entry name" value="HTH-TYPE TRANSCRIPTIONAL REGULATOR SUTR"/>
    <property type="match status" value="1"/>
</dbReference>
<dbReference type="AlphaFoldDB" id="A0A076PQF5"/>
<evidence type="ECO:0000256" key="3">
    <source>
        <dbReference type="ARBA" id="ARBA00023163"/>
    </source>
</evidence>
<dbReference type="GO" id="GO:0003700">
    <property type="term" value="F:DNA-binding transcription factor activity"/>
    <property type="evidence" value="ECO:0007669"/>
    <property type="project" value="TreeGrafter"/>
</dbReference>
<dbReference type="PROSITE" id="PS50943">
    <property type="entry name" value="HTH_CROC1"/>
    <property type="match status" value="1"/>
</dbReference>
<dbReference type="GO" id="GO:0003677">
    <property type="term" value="F:DNA binding"/>
    <property type="evidence" value="ECO:0007669"/>
    <property type="project" value="UniProtKB-KW"/>
</dbReference>
<accession>A0A076PQF5</accession>
<dbReference type="GO" id="GO:0005829">
    <property type="term" value="C:cytosol"/>
    <property type="evidence" value="ECO:0007669"/>
    <property type="project" value="TreeGrafter"/>
</dbReference>
<reference evidence="5 6" key="1">
    <citation type="journal article" date="2014" name="Genome Announc.">
        <title>Complete Genome Sequence of Polychlorinated Biphenyl Degrader Comamonas testosteroni TK102 (NBRC 109938).</title>
        <authorList>
            <person name="Fukuda K."/>
            <person name="Hosoyama A."/>
            <person name="Tsuchikane K."/>
            <person name="Ohji S."/>
            <person name="Yamazoe A."/>
            <person name="Fujita N."/>
            <person name="Shintani M."/>
            <person name="Kimbara K."/>
        </authorList>
    </citation>
    <scope>NUCLEOTIDE SEQUENCE [LARGE SCALE GENOMIC DNA]</scope>
    <source>
        <strain evidence="5">TK102</strain>
    </source>
</reference>
<dbReference type="PANTHER" id="PTHR46797">
    <property type="entry name" value="HTH-TYPE TRANSCRIPTIONAL REGULATOR"/>
    <property type="match status" value="1"/>
</dbReference>
<dbReference type="KEGG" id="ctes:O987_08925"/>
<name>A0A076PQF5_COMTE</name>
<dbReference type="SMART" id="SM00530">
    <property type="entry name" value="HTH_XRE"/>
    <property type="match status" value="1"/>
</dbReference>
<evidence type="ECO:0000313" key="6">
    <source>
        <dbReference type="Proteomes" id="UP000028782"/>
    </source>
</evidence>
<proteinExistence type="predicted"/>
<dbReference type="Proteomes" id="UP000028782">
    <property type="component" value="Chromosome"/>
</dbReference>
<evidence type="ECO:0000256" key="2">
    <source>
        <dbReference type="ARBA" id="ARBA00023125"/>
    </source>
</evidence>
<evidence type="ECO:0000313" key="5">
    <source>
        <dbReference type="EMBL" id="AIJ45920.1"/>
    </source>
</evidence>